<accession>A0ABY5GBK2</accession>
<dbReference type="InterPro" id="IPR023214">
    <property type="entry name" value="HAD_sf"/>
</dbReference>
<name>A0ABY5GBK2_9GAMM</name>
<dbReference type="EMBL" id="CP101508">
    <property type="protein sequence ID" value="UTV26550.1"/>
    <property type="molecule type" value="Genomic_DNA"/>
</dbReference>
<sequence length="218" mass="24054">MNLFLIDIDGVLVESDATALHCYSQAIEDVIGIQIHTDWPQYQNVTDAGILDEVIQLHHVTANRSLIHRQVESRYLALLREHVAANSSAFTQAQGATSFVEQMQARADTHVAIATGNWATVAALKLRAAGVALDRMSLTTASDASSRTEIMALAAFRAKQDSGATFARRVFFGHHSWNKHAAQELGYDFVEVGQAKQHRHHIPNMVHFKAAFSQLALQ</sequence>
<gene>
    <name evidence="1" type="ORF">NNL38_09200</name>
</gene>
<organism evidence="1 2">
    <name type="scientific">Photobacterium atrarenae</name>
    <dbReference type="NCBI Taxonomy" id="865757"/>
    <lineage>
        <taxon>Bacteria</taxon>
        <taxon>Pseudomonadati</taxon>
        <taxon>Pseudomonadota</taxon>
        <taxon>Gammaproteobacteria</taxon>
        <taxon>Vibrionales</taxon>
        <taxon>Vibrionaceae</taxon>
        <taxon>Photobacterium</taxon>
    </lineage>
</organism>
<evidence type="ECO:0000313" key="2">
    <source>
        <dbReference type="Proteomes" id="UP001057998"/>
    </source>
</evidence>
<dbReference type="Gene3D" id="3.40.50.1000">
    <property type="entry name" value="HAD superfamily/HAD-like"/>
    <property type="match status" value="1"/>
</dbReference>
<keyword evidence="2" id="KW-1185">Reference proteome</keyword>
<dbReference type="InterPro" id="IPR023198">
    <property type="entry name" value="PGP-like_dom2"/>
</dbReference>
<dbReference type="Gene3D" id="1.10.150.240">
    <property type="entry name" value="Putative phosphatase, domain 2"/>
    <property type="match status" value="1"/>
</dbReference>
<dbReference type="RefSeq" id="WP_255387761.1">
    <property type="nucleotide sequence ID" value="NZ_CP101508.1"/>
</dbReference>
<dbReference type="SUPFAM" id="SSF56784">
    <property type="entry name" value="HAD-like"/>
    <property type="match status" value="1"/>
</dbReference>
<evidence type="ECO:0000313" key="1">
    <source>
        <dbReference type="EMBL" id="UTV26550.1"/>
    </source>
</evidence>
<reference evidence="1" key="1">
    <citation type="submission" date="2022-07" db="EMBL/GenBank/DDBJ databases">
        <title>Genome sequencing of Photobacterium atrarenae GJH2-4.</title>
        <authorList>
            <person name="Park S.-J."/>
        </authorList>
    </citation>
    <scope>NUCLEOTIDE SEQUENCE</scope>
    <source>
        <strain evidence="1">GJH2-4</strain>
    </source>
</reference>
<dbReference type="Proteomes" id="UP001057998">
    <property type="component" value="Chromosome 1"/>
</dbReference>
<dbReference type="InterPro" id="IPR036412">
    <property type="entry name" value="HAD-like_sf"/>
</dbReference>
<proteinExistence type="predicted"/>
<protein>
    <submittedName>
        <fullName evidence="1">Haloacid dehalogenase-like hydrolase</fullName>
    </submittedName>
</protein>